<sequence length="744" mass="77864">MLKGFKQFGKELAAIGCNRKVLIPVLAVLLIPVLYTAMFLGAFWDPYGRLDDLPVAIVNADKGTQFNGKSLHVGDEFEEKLKENRQFDWRFVSKEEAMDGLKNNEYYMAIEIPEDFSEKTTTLTSDHPTTARLSFLPNESYNFLASQIGNSAIDKMKALLNKEITETYAKTVIGQMELLVDGIGKASDGAGRLADGTSKAKEGALLIEQNLSKLASGSVTLKDGVAQLEAGGGQLKQGATKLNVGADDLADGLAKLSEAQRELTVGAASLGDGAKSLGAGSESLSGGLSQLVQGSGKLAASSGQAELASEQLAEGLGQSAAGAMKLEQGAAQLAQGLEQLAGSNAQLAQDPNVQKLLAASQQLAAGLAENTQAQQKLSDGAQQLHGGAVQLKEGLSAFDVKMKEAGAGGQQLAAGGQKLAAGAGQWTAGMAQFGTKLSEAKEGGAALAAGAKQLTGGATELQAGLAKLLANVDPLVDGTIQLENGAQQVASGLLQLDDGSHELSGKLSEATAQTSGLQVTDTMYDMFAGPVELDVQKINEVPNYGTGFAPYFLSLGLYVGALLLTIVYTVREPAVLPASGWSWFWSKALTLVLVGAVQALIADAALLFILDMEVKSVPLFILLSIITSITFMMLIQFLVTALQNPGRFVAIVVLIFQLTSSAGTFPLELIPDWLQKVTPWLPMTYSVAGLKDVISSGDYASMWKNAAVLGIFAIVFAALTLGYFVASHRKNKQPGGQAPAVTVS</sequence>
<keyword evidence="2 5" id="KW-0812">Transmembrane</keyword>
<dbReference type="Proteomes" id="UP000307943">
    <property type="component" value="Unassembled WGS sequence"/>
</dbReference>
<feature type="transmembrane region" description="Helical" evidence="5">
    <location>
        <begin position="616"/>
        <end position="641"/>
    </location>
</feature>
<dbReference type="EMBL" id="VDCQ01000008">
    <property type="protein sequence ID" value="TNJ66908.1"/>
    <property type="molecule type" value="Genomic_DNA"/>
</dbReference>
<evidence type="ECO:0000313" key="7">
    <source>
        <dbReference type="EMBL" id="TNJ66908.1"/>
    </source>
</evidence>
<dbReference type="GO" id="GO:0016020">
    <property type="term" value="C:membrane"/>
    <property type="evidence" value="ECO:0007669"/>
    <property type="project" value="UniProtKB-SubCell"/>
</dbReference>
<dbReference type="NCBIfam" id="TIGR03062">
    <property type="entry name" value="pip_yhgE_Cterm"/>
    <property type="match status" value="1"/>
</dbReference>
<dbReference type="InterPro" id="IPR013525">
    <property type="entry name" value="ABC2_TM"/>
</dbReference>
<feature type="domain" description="ABC-2 type transporter transmembrane" evidence="6">
    <location>
        <begin position="27"/>
        <end position="165"/>
    </location>
</feature>
<evidence type="ECO:0000256" key="5">
    <source>
        <dbReference type="SAM" id="Phobius"/>
    </source>
</evidence>
<dbReference type="InterPro" id="IPR051328">
    <property type="entry name" value="T7SS_ABC-Transporter"/>
</dbReference>
<gene>
    <name evidence="7" type="ORF">FE784_08260</name>
</gene>
<dbReference type="OrthoDB" id="9811483at2"/>
<evidence type="ECO:0000256" key="4">
    <source>
        <dbReference type="ARBA" id="ARBA00023136"/>
    </source>
</evidence>
<accession>A0A5C4TCX6</accession>
<name>A0A5C4TCX6_9BACL</name>
<evidence type="ECO:0000313" key="8">
    <source>
        <dbReference type="Proteomes" id="UP000307943"/>
    </source>
</evidence>
<feature type="transmembrane region" description="Helical" evidence="5">
    <location>
        <begin position="588"/>
        <end position="610"/>
    </location>
</feature>
<comment type="subcellular location">
    <subcellularLocation>
        <location evidence="1">Membrane</location>
        <topology evidence="1">Multi-pass membrane protein</topology>
    </subcellularLocation>
</comment>
<organism evidence="7 8">
    <name type="scientific">Paenibacillus hemerocallicola</name>
    <dbReference type="NCBI Taxonomy" id="1172614"/>
    <lineage>
        <taxon>Bacteria</taxon>
        <taxon>Bacillati</taxon>
        <taxon>Bacillota</taxon>
        <taxon>Bacilli</taxon>
        <taxon>Bacillales</taxon>
        <taxon>Paenibacillaceae</taxon>
        <taxon>Paenibacillus</taxon>
    </lineage>
</organism>
<feature type="transmembrane region" description="Helical" evidence="5">
    <location>
        <begin position="706"/>
        <end position="726"/>
    </location>
</feature>
<evidence type="ECO:0000256" key="1">
    <source>
        <dbReference type="ARBA" id="ARBA00004141"/>
    </source>
</evidence>
<evidence type="ECO:0000256" key="3">
    <source>
        <dbReference type="ARBA" id="ARBA00022989"/>
    </source>
</evidence>
<dbReference type="InterPro" id="IPR023908">
    <property type="entry name" value="xxxLxxG_rpt"/>
</dbReference>
<feature type="transmembrane region" description="Helical" evidence="5">
    <location>
        <begin position="648"/>
        <end position="667"/>
    </location>
</feature>
<feature type="domain" description="ABC-2 type transporter transmembrane" evidence="6">
    <location>
        <begin position="508"/>
        <end position="721"/>
    </location>
</feature>
<dbReference type="Pfam" id="PF12698">
    <property type="entry name" value="ABC2_membrane_3"/>
    <property type="match status" value="2"/>
</dbReference>
<proteinExistence type="predicted"/>
<comment type="caution">
    <text evidence="7">The sequence shown here is derived from an EMBL/GenBank/DDBJ whole genome shotgun (WGS) entry which is preliminary data.</text>
</comment>
<dbReference type="NCBIfam" id="TIGR03057">
    <property type="entry name" value="xxxLxxG_by_4"/>
    <property type="match status" value="3"/>
</dbReference>
<dbReference type="InterPro" id="IPR017501">
    <property type="entry name" value="Phage_infect_YhgE_C"/>
</dbReference>
<keyword evidence="8" id="KW-1185">Reference proteome</keyword>
<dbReference type="Gene3D" id="3.40.1710.10">
    <property type="entry name" value="abc type-2 transporter like domain"/>
    <property type="match status" value="1"/>
</dbReference>
<keyword evidence="3 5" id="KW-1133">Transmembrane helix</keyword>
<dbReference type="PANTHER" id="PTHR43077">
    <property type="entry name" value="TRANSPORT PERMEASE YVFS-RELATED"/>
    <property type="match status" value="1"/>
</dbReference>
<keyword evidence="4 5" id="KW-0472">Membrane</keyword>
<dbReference type="AlphaFoldDB" id="A0A5C4TCX6"/>
<evidence type="ECO:0000256" key="2">
    <source>
        <dbReference type="ARBA" id="ARBA00022692"/>
    </source>
</evidence>
<evidence type="ECO:0000259" key="6">
    <source>
        <dbReference type="Pfam" id="PF12698"/>
    </source>
</evidence>
<feature type="transmembrane region" description="Helical" evidence="5">
    <location>
        <begin position="21"/>
        <end position="44"/>
    </location>
</feature>
<protein>
    <submittedName>
        <fullName evidence="7">YhgE/Pip domain-containing protein</fullName>
    </submittedName>
</protein>
<dbReference type="PANTHER" id="PTHR43077:SF5">
    <property type="entry name" value="PHAGE INFECTION PROTEIN"/>
    <property type="match status" value="1"/>
</dbReference>
<feature type="transmembrane region" description="Helical" evidence="5">
    <location>
        <begin position="548"/>
        <end position="568"/>
    </location>
</feature>
<dbReference type="InterPro" id="IPR017500">
    <property type="entry name" value="Phage_infect_YhgE_N"/>
</dbReference>
<dbReference type="NCBIfam" id="TIGR03061">
    <property type="entry name" value="pip_yhgE_Nterm"/>
    <property type="match status" value="1"/>
</dbReference>
<dbReference type="GO" id="GO:0140359">
    <property type="term" value="F:ABC-type transporter activity"/>
    <property type="evidence" value="ECO:0007669"/>
    <property type="project" value="InterPro"/>
</dbReference>
<reference evidence="7 8" key="1">
    <citation type="submission" date="2019-05" db="EMBL/GenBank/DDBJ databases">
        <title>We sequenced the genome of Paenibacillus hemerocallicola KCTC 33185 for further insight into its adaptation and study the phylogeny of Paenibacillus.</title>
        <authorList>
            <person name="Narsing Rao M.P."/>
        </authorList>
    </citation>
    <scope>NUCLEOTIDE SEQUENCE [LARGE SCALE GENOMIC DNA]</scope>
    <source>
        <strain evidence="7 8">KCTC 33185</strain>
    </source>
</reference>